<evidence type="ECO:0000256" key="2">
    <source>
        <dbReference type="ARBA" id="ARBA00022777"/>
    </source>
</evidence>
<name>A0ABN9VIF5_9DINO</name>
<reference evidence="4" key="1">
    <citation type="submission" date="2023-10" db="EMBL/GenBank/DDBJ databases">
        <authorList>
            <person name="Chen Y."/>
            <person name="Shah S."/>
            <person name="Dougan E. K."/>
            <person name="Thang M."/>
            <person name="Chan C."/>
        </authorList>
    </citation>
    <scope>NUCLEOTIDE SEQUENCE [LARGE SCALE GENOMIC DNA]</scope>
</reference>
<dbReference type="InterPro" id="IPR029056">
    <property type="entry name" value="Ribokinase-like"/>
</dbReference>
<dbReference type="EMBL" id="CAUYUJ010017137">
    <property type="protein sequence ID" value="CAK0872124.1"/>
    <property type="molecule type" value="Genomic_DNA"/>
</dbReference>
<feature type="domain" description="Carbohydrate kinase PfkB" evidence="3">
    <location>
        <begin position="23"/>
        <end position="82"/>
    </location>
</feature>
<evidence type="ECO:0000313" key="5">
    <source>
        <dbReference type="Proteomes" id="UP001189429"/>
    </source>
</evidence>
<dbReference type="PROSITE" id="PS00584">
    <property type="entry name" value="PFKB_KINASES_2"/>
    <property type="match status" value="1"/>
</dbReference>
<accession>A0ABN9VIF5</accession>
<gene>
    <name evidence="4" type="ORF">PCOR1329_LOCUS57680</name>
</gene>
<keyword evidence="5" id="KW-1185">Reference proteome</keyword>
<keyword evidence="2" id="KW-0418">Kinase</keyword>
<dbReference type="Gene3D" id="3.40.1190.20">
    <property type="match status" value="1"/>
</dbReference>
<keyword evidence="1" id="KW-0808">Transferase</keyword>
<evidence type="ECO:0000256" key="1">
    <source>
        <dbReference type="ARBA" id="ARBA00022679"/>
    </source>
</evidence>
<proteinExistence type="predicted"/>
<dbReference type="InterPro" id="IPR002173">
    <property type="entry name" value="Carboh/pur_kinase_PfkB_CS"/>
</dbReference>
<organism evidence="4 5">
    <name type="scientific">Prorocentrum cordatum</name>
    <dbReference type="NCBI Taxonomy" id="2364126"/>
    <lineage>
        <taxon>Eukaryota</taxon>
        <taxon>Sar</taxon>
        <taxon>Alveolata</taxon>
        <taxon>Dinophyceae</taxon>
        <taxon>Prorocentrales</taxon>
        <taxon>Prorocentraceae</taxon>
        <taxon>Prorocentrum</taxon>
    </lineage>
</organism>
<protein>
    <recommendedName>
        <fullName evidence="3">Carbohydrate kinase PfkB domain-containing protein</fullName>
    </recommendedName>
</protein>
<dbReference type="SUPFAM" id="SSF53613">
    <property type="entry name" value="Ribokinase-like"/>
    <property type="match status" value="1"/>
</dbReference>
<evidence type="ECO:0000259" key="3">
    <source>
        <dbReference type="Pfam" id="PF00294"/>
    </source>
</evidence>
<dbReference type="Pfam" id="PF00294">
    <property type="entry name" value="PfkB"/>
    <property type="match status" value="1"/>
</dbReference>
<dbReference type="InterPro" id="IPR011611">
    <property type="entry name" value="PfkB_dom"/>
</dbReference>
<sequence>MSLLAPRSSLPTSLLLFPPRPPRLDTVGAGDTFSAALLAGLADSGRLDARAVGALSAADVEGLLRRAARAAALNCQREGCDPPGRAELEAAMAEPWR</sequence>
<dbReference type="Proteomes" id="UP001189429">
    <property type="component" value="Unassembled WGS sequence"/>
</dbReference>
<comment type="caution">
    <text evidence="4">The sequence shown here is derived from an EMBL/GenBank/DDBJ whole genome shotgun (WGS) entry which is preliminary data.</text>
</comment>
<evidence type="ECO:0000313" key="4">
    <source>
        <dbReference type="EMBL" id="CAK0872124.1"/>
    </source>
</evidence>